<evidence type="ECO:0000313" key="9">
    <source>
        <dbReference type="Proteomes" id="UP000625711"/>
    </source>
</evidence>
<evidence type="ECO:0000256" key="2">
    <source>
        <dbReference type="ARBA" id="ARBA00008098"/>
    </source>
</evidence>
<dbReference type="FunFam" id="1.10.238.20:FF:000001">
    <property type="entry name" value="General odorant-binding protein lush"/>
    <property type="match status" value="1"/>
</dbReference>
<dbReference type="EMBL" id="JAACXV010014355">
    <property type="protein sequence ID" value="KAF7268019.1"/>
    <property type="molecule type" value="Genomic_DNA"/>
</dbReference>
<keyword evidence="6" id="KW-0732">Signal</keyword>
<dbReference type="PANTHER" id="PTHR21364:SF2">
    <property type="entry name" value="GENERAL ODORANT-BINDING PROTEIN 19A"/>
    <property type="match status" value="1"/>
</dbReference>
<dbReference type="GO" id="GO:0005576">
    <property type="term" value="C:extracellular region"/>
    <property type="evidence" value="ECO:0007669"/>
    <property type="project" value="UniProtKB-SubCell"/>
</dbReference>
<dbReference type="Pfam" id="PF01395">
    <property type="entry name" value="PBP_GOBP"/>
    <property type="match status" value="1"/>
</dbReference>
<dbReference type="Gene3D" id="1.10.238.20">
    <property type="entry name" value="Pheromone/general odorant binding protein domain"/>
    <property type="match status" value="1"/>
</dbReference>
<keyword evidence="9" id="KW-1185">Reference proteome</keyword>
<evidence type="ECO:0000256" key="3">
    <source>
        <dbReference type="ARBA" id="ARBA00022525"/>
    </source>
</evidence>
<comment type="subcellular location">
    <subcellularLocation>
        <location evidence="1">Secreted</location>
    </subcellularLocation>
</comment>
<dbReference type="Proteomes" id="UP000625711">
    <property type="component" value="Unassembled WGS sequence"/>
</dbReference>
<evidence type="ECO:0000256" key="4">
    <source>
        <dbReference type="ARBA" id="ARBA00023180"/>
    </source>
</evidence>
<dbReference type="InterPro" id="IPR036728">
    <property type="entry name" value="PBP_GOBP_sf"/>
</dbReference>
<evidence type="ECO:0000256" key="5">
    <source>
        <dbReference type="ARBA" id="ARBA00056866"/>
    </source>
</evidence>
<dbReference type="GO" id="GO:0007608">
    <property type="term" value="P:sensory perception of smell"/>
    <property type="evidence" value="ECO:0007669"/>
    <property type="project" value="UniProtKB-ARBA"/>
</dbReference>
<reference evidence="7" key="1">
    <citation type="journal article" date="2018" name="Front. Physiol.">
        <title>Silencing the Odorant Binding Protein RferOBP1768 Reduces the Strong Preference of Palm Weevil for the Major Aggregation Pheromone Compound Ferrugineol.</title>
        <authorList>
            <person name="Antony B."/>
            <person name="Johny J."/>
            <person name="Aldosari S.A."/>
        </authorList>
    </citation>
    <scope>NUCLEOTIDE SEQUENCE</scope>
</reference>
<dbReference type="CDD" id="cd23992">
    <property type="entry name" value="PBP_GOBP"/>
    <property type="match status" value="1"/>
</dbReference>
<protein>
    <submittedName>
        <fullName evidence="7">Odorant binding protein OBP23</fullName>
    </submittedName>
</protein>
<dbReference type="SUPFAM" id="SSF47565">
    <property type="entry name" value="Insect pheromone/odorant-binding proteins"/>
    <property type="match status" value="1"/>
</dbReference>
<dbReference type="GO" id="GO:0005549">
    <property type="term" value="F:odorant binding"/>
    <property type="evidence" value="ECO:0007669"/>
    <property type="project" value="InterPro"/>
</dbReference>
<evidence type="ECO:0000313" key="7">
    <source>
        <dbReference type="EMBL" id="AVR54528.1"/>
    </source>
</evidence>
<reference evidence="8" key="2">
    <citation type="submission" date="2020-08" db="EMBL/GenBank/DDBJ databases">
        <title>Genome sequencing and assembly of the red palm weevil Rhynchophorus ferrugineus.</title>
        <authorList>
            <person name="Dias G.B."/>
            <person name="Bergman C.M."/>
            <person name="Manee M."/>
        </authorList>
    </citation>
    <scope>NUCLEOTIDE SEQUENCE</scope>
    <source>
        <strain evidence="8">AA-2017</strain>
        <tissue evidence="8">Whole larva</tissue>
    </source>
</reference>
<accession>A0A2R3ZV81</accession>
<sequence>MFKTLPIVLALFLPYISCISDEMKELAAQLHNACVAETGATEDAITNARAGTFADDDNFKCYFKCLFDQMAIMDDEGIIDVEAMIAVLPDEYQDTLPPVIRKCDTKKGANPCENAWLTHKCYYQENPAHYFLI</sequence>
<gene>
    <name evidence="8" type="ORF">GWI33_018820</name>
</gene>
<comment type="similarity">
    <text evidence="2">Belongs to the PBP/GOBP family.</text>
</comment>
<comment type="function">
    <text evidence="5">May be a carrier protein for lipids.</text>
</comment>
<dbReference type="PANTHER" id="PTHR21364">
    <property type="entry name" value="GENERAL ODORANT-BINDING PROTEIN 19A"/>
    <property type="match status" value="1"/>
</dbReference>
<keyword evidence="4" id="KW-0325">Glycoprotein</keyword>
<feature type="chain" id="PRO_5036047514" evidence="6">
    <location>
        <begin position="19"/>
        <end position="133"/>
    </location>
</feature>
<keyword evidence="3" id="KW-0964">Secreted</keyword>
<dbReference type="PRINTS" id="PR00485">
    <property type="entry name" value="MEALWORMBTLB"/>
</dbReference>
<organism evidence="7">
    <name type="scientific">Rhynchophorus ferrugineus</name>
    <name type="common">Red palm weevil</name>
    <name type="synonym">Curculio ferrugineus</name>
    <dbReference type="NCBI Taxonomy" id="354439"/>
    <lineage>
        <taxon>Eukaryota</taxon>
        <taxon>Metazoa</taxon>
        <taxon>Ecdysozoa</taxon>
        <taxon>Arthropoda</taxon>
        <taxon>Hexapoda</taxon>
        <taxon>Insecta</taxon>
        <taxon>Pterygota</taxon>
        <taxon>Neoptera</taxon>
        <taxon>Endopterygota</taxon>
        <taxon>Coleoptera</taxon>
        <taxon>Polyphaga</taxon>
        <taxon>Cucujiformia</taxon>
        <taxon>Curculionidae</taxon>
        <taxon>Dryophthorinae</taxon>
        <taxon>Rhynchophorus</taxon>
    </lineage>
</organism>
<name>A0A2R3ZV81_RHYFE</name>
<evidence type="ECO:0000256" key="6">
    <source>
        <dbReference type="SAM" id="SignalP"/>
    </source>
</evidence>
<feature type="signal peptide" evidence="6">
    <location>
        <begin position="1"/>
        <end position="18"/>
    </location>
</feature>
<evidence type="ECO:0000313" key="8">
    <source>
        <dbReference type="EMBL" id="KAF7268019.1"/>
    </source>
</evidence>
<dbReference type="AlphaFoldDB" id="A0A2R3ZV81"/>
<proteinExistence type="evidence at transcript level"/>
<dbReference type="OrthoDB" id="5978988at2759"/>
<evidence type="ECO:0000256" key="1">
    <source>
        <dbReference type="ARBA" id="ARBA00004613"/>
    </source>
</evidence>
<dbReference type="InterPro" id="IPR006170">
    <property type="entry name" value="PBP/GOBP"/>
</dbReference>
<dbReference type="EMBL" id="MH026104">
    <property type="protein sequence ID" value="AVR54528.1"/>
    <property type="molecule type" value="mRNA"/>
</dbReference>
<dbReference type="SMART" id="SM00708">
    <property type="entry name" value="PhBP"/>
    <property type="match status" value="1"/>
</dbReference>